<organism evidence="2 3">
    <name type="scientific">Pseudoalteromonas fenneropenaei</name>
    <dbReference type="NCBI Taxonomy" id="1737459"/>
    <lineage>
        <taxon>Bacteria</taxon>
        <taxon>Pseudomonadati</taxon>
        <taxon>Pseudomonadota</taxon>
        <taxon>Gammaproteobacteria</taxon>
        <taxon>Alteromonadales</taxon>
        <taxon>Pseudoalteromonadaceae</taxon>
        <taxon>Pseudoalteromonas</taxon>
    </lineage>
</organism>
<accession>A0ABV7CNW1</accession>
<dbReference type="InterPro" id="IPR029058">
    <property type="entry name" value="AB_hydrolase_fold"/>
</dbReference>
<proteinExistence type="predicted"/>
<protein>
    <submittedName>
        <fullName evidence="2">Alpha/beta hydrolase family protein</fullName>
    </submittedName>
</protein>
<feature type="signal peptide" evidence="1">
    <location>
        <begin position="1"/>
        <end position="23"/>
    </location>
</feature>
<comment type="caution">
    <text evidence="2">The sequence shown here is derived from an EMBL/GenBank/DDBJ whole genome shotgun (WGS) entry which is preliminary data.</text>
</comment>
<dbReference type="GO" id="GO:0016787">
    <property type="term" value="F:hydrolase activity"/>
    <property type="evidence" value="ECO:0007669"/>
    <property type="project" value="UniProtKB-KW"/>
</dbReference>
<sequence length="579" mass="64940">MLTRFSYFCTILSIVTTSFSTLASDVLDCVIERYSQPNSPFTGLPNPAEQGEHKYTVMNYGERPFLFAISKPDVIAPNVSLPSFLSDYSRNQGYEDNAYHKFKSSNLPLEAKVWLPLGAQPLPLVLLVHGNSAPGFDYLGELLASRGHFVVQVDQTYLNDLWGENGARGWILLEHIKLLQKWNAEQGHAFYNKIDLENIALIGMSRGGEAVALAASFNQWKTLPNSSESTEFGFNIKSIVALAPMDGQYQHADGRNILKNVNYLVLQGGHDADVYQFLGSQQWHRTHFDDDKNYLKQSIYIYRANHINFNQDMSDDFHWGSSKDFYSKLLTPKQQENLTKVYVSAFLEATLANAKEYRKIFRQPVAGEFGLPDDIYISRHMASDFKVIEDFENVAKKESTVKVLSDKMLTEVPINIDSERLRNGTKTSNNVLKVQLKKQVETRLSIKLSEAELLQQNRKGKSYLSFSLARADSGESEGCGSYNLLSDTRVELLDKSGVVFKKSMGASGSVSPLLISDFSELEKGDIKYAPTEPVLQTFTLPVELNKPISAESELELVLIFAPKRDVSIIVDDIGITSSI</sequence>
<dbReference type="Gene3D" id="3.40.50.1820">
    <property type="entry name" value="alpha/beta hydrolase"/>
    <property type="match status" value="1"/>
</dbReference>
<keyword evidence="2" id="KW-0378">Hydrolase</keyword>
<dbReference type="SUPFAM" id="SSF53474">
    <property type="entry name" value="alpha/beta-Hydrolases"/>
    <property type="match status" value="1"/>
</dbReference>
<keyword evidence="1" id="KW-0732">Signal</keyword>
<name>A0ABV7CNW1_9GAMM</name>
<evidence type="ECO:0000313" key="3">
    <source>
        <dbReference type="Proteomes" id="UP001595453"/>
    </source>
</evidence>
<keyword evidence="3" id="KW-1185">Reference proteome</keyword>
<gene>
    <name evidence="2" type="ORF">ACFOEE_17555</name>
</gene>
<dbReference type="EMBL" id="JBHRSD010000038">
    <property type="protein sequence ID" value="MFC3034315.1"/>
    <property type="molecule type" value="Genomic_DNA"/>
</dbReference>
<evidence type="ECO:0000256" key="1">
    <source>
        <dbReference type="SAM" id="SignalP"/>
    </source>
</evidence>
<evidence type="ECO:0000313" key="2">
    <source>
        <dbReference type="EMBL" id="MFC3034315.1"/>
    </source>
</evidence>
<reference evidence="3" key="1">
    <citation type="journal article" date="2019" name="Int. J. Syst. Evol. Microbiol.">
        <title>The Global Catalogue of Microorganisms (GCM) 10K type strain sequencing project: providing services to taxonomists for standard genome sequencing and annotation.</title>
        <authorList>
            <consortium name="The Broad Institute Genomics Platform"/>
            <consortium name="The Broad Institute Genome Sequencing Center for Infectious Disease"/>
            <person name="Wu L."/>
            <person name="Ma J."/>
        </authorList>
    </citation>
    <scope>NUCLEOTIDE SEQUENCE [LARGE SCALE GENOMIC DNA]</scope>
    <source>
        <strain evidence="3">KCTC 42730</strain>
    </source>
</reference>
<dbReference type="RefSeq" id="WP_377127376.1">
    <property type="nucleotide sequence ID" value="NZ_JBHRSD010000038.1"/>
</dbReference>
<feature type="chain" id="PRO_5045652041" evidence="1">
    <location>
        <begin position="24"/>
        <end position="579"/>
    </location>
</feature>
<dbReference type="Proteomes" id="UP001595453">
    <property type="component" value="Unassembled WGS sequence"/>
</dbReference>